<dbReference type="AlphaFoldDB" id="A0A845A9K1"/>
<dbReference type="PROSITE" id="PS50076">
    <property type="entry name" value="DNAJ_2"/>
    <property type="match status" value="1"/>
</dbReference>
<organism evidence="2 3">
    <name type="scientific">Altericroceibacterium indicum</name>
    <dbReference type="NCBI Taxonomy" id="374177"/>
    <lineage>
        <taxon>Bacteria</taxon>
        <taxon>Pseudomonadati</taxon>
        <taxon>Pseudomonadota</taxon>
        <taxon>Alphaproteobacteria</taxon>
        <taxon>Sphingomonadales</taxon>
        <taxon>Erythrobacteraceae</taxon>
        <taxon>Altericroceibacterium</taxon>
    </lineage>
</organism>
<dbReference type="InterPro" id="IPR036869">
    <property type="entry name" value="J_dom_sf"/>
</dbReference>
<dbReference type="CDD" id="cd06257">
    <property type="entry name" value="DnaJ"/>
    <property type="match status" value="1"/>
</dbReference>
<evidence type="ECO:0000313" key="3">
    <source>
        <dbReference type="Proteomes" id="UP000460561"/>
    </source>
</evidence>
<proteinExistence type="predicted"/>
<sequence length="519" mass="56731">MNAVTETTAAEPVSGFEILVPLNKLKKSPRNARKVPHGTSAIEALAASIAHKGLIQNLVVEPEVTEDGTPIAAHCLAHSKFGQLPLPPSPNVWERPVELPSTQETFADPEGAWREIVIEPFAKGDRPDPAFRRHYSTLHGTLSFDDLEKSNASRGAPGAVMFSNAKGQPSATAPLRRDPYHISVHPEDEGFALRSKSNVLTVYGGDLQVDFETDLESAPEVAANRDRLGLAEGEAHRTIRCVGLTPERDRYLFTHVDEAWCISREGERIWGLRMPANEPTRIRVGCMGFGTATEIDEALKVLGLDLPVTPEVIRKRYRQLARQFHPDINPGSEEKMKAVNVAAERLTGLDADQLAGKIVEDGGFEIIVSFGASSDWIYAAAFSADGKTALLGSYAGRVVRVDQNGTPTTIYDVGSAPVRIVETDAYLYVMTTTRLYVLHGDCLMALEDCPSKCDLLIFEEQVLLVEAKGVRVFTHDGTPLGIALTKAPIRRAYVEEGDLVIETRTHRGRFRGIRPSPGA</sequence>
<reference evidence="2 3" key="1">
    <citation type="submission" date="2019-12" db="EMBL/GenBank/DDBJ databases">
        <title>Genomic-based taxomic classification of the family Erythrobacteraceae.</title>
        <authorList>
            <person name="Xu L."/>
        </authorList>
    </citation>
    <scope>NUCLEOTIDE SEQUENCE [LARGE SCALE GENOMIC DNA]</scope>
    <source>
        <strain evidence="2 3">DSM 18604</strain>
    </source>
</reference>
<dbReference type="SUPFAM" id="SSF46565">
    <property type="entry name" value="Chaperone J-domain"/>
    <property type="match status" value="1"/>
</dbReference>
<dbReference type="OrthoDB" id="9813122at2"/>
<keyword evidence="3" id="KW-1185">Reference proteome</keyword>
<dbReference type="Proteomes" id="UP000460561">
    <property type="component" value="Unassembled WGS sequence"/>
</dbReference>
<dbReference type="Gene3D" id="1.10.287.110">
    <property type="entry name" value="DnaJ domain"/>
    <property type="match status" value="1"/>
</dbReference>
<evidence type="ECO:0000313" key="2">
    <source>
        <dbReference type="EMBL" id="MXP26930.1"/>
    </source>
</evidence>
<feature type="domain" description="J" evidence="1">
    <location>
        <begin position="297"/>
        <end position="351"/>
    </location>
</feature>
<evidence type="ECO:0000259" key="1">
    <source>
        <dbReference type="PROSITE" id="PS50076"/>
    </source>
</evidence>
<dbReference type="InterPro" id="IPR011044">
    <property type="entry name" value="Quino_amine_DH_bsu"/>
</dbReference>
<comment type="caution">
    <text evidence="2">The sequence shown here is derived from an EMBL/GenBank/DDBJ whole genome shotgun (WGS) entry which is preliminary data.</text>
</comment>
<dbReference type="EMBL" id="WTYQ01000005">
    <property type="protein sequence ID" value="MXP26930.1"/>
    <property type="molecule type" value="Genomic_DNA"/>
</dbReference>
<name>A0A845A9K1_9SPHN</name>
<protein>
    <submittedName>
        <fullName evidence="2">DnaJ domain-containing protein</fullName>
    </submittedName>
</protein>
<dbReference type="InterPro" id="IPR001623">
    <property type="entry name" value="DnaJ_domain"/>
</dbReference>
<dbReference type="SUPFAM" id="SSF50969">
    <property type="entry name" value="YVTN repeat-like/Quinoprotein amine dehydrogenase"/>
    <property type="match status" value="1"/>
</dbReference>
<dbReference type="Pfam" id="PF00226">
    <property type="entry name" value="DnaJ"/>
    <property type="match status" value="1"/>
</dbReference>
<accession>A0A845A9K1</accession>
<gene>
    <name evidence="2" type="ORF">GRI39_12895</name>
</gene>
<dbReference type="SMART" id="SM00271">
    <property type="entry name" value="DnaJ"/>
    <property type="match status" value="1"/>
</dbReference>